<evidence type="ECO:0008006" key="3">
    <source>
        <dbReference type="Google" id="ProtNLM"/>
    </source>
</evidence>
<dbReference type="SUPFAM" id="SSF52833">
    <property type="entry name" value="Thioredoxin-like"/>
    <property type="match status" value="1"/>
</dbReference>
<name>A0ABY6HN77_9ARCH</name>
<reference evidence="1" key="1">
    <citation type="submission" date="2022-09" db="EMBL/GenBank/DDBJ databases">
        <title>Actin cytoskeleton and complex cell architecture in an #Asgard archaeon.</title>
        <authorList>
            <person name="Ponce Toledo R.I."/>
            <person name="Schleper C."/>
            <person name="Rodrigues Oliveira T."/>
            <person name="Wollweber F."/>
            <person name="Xu J."/>
            <person name="Rittmann S."/>
            <person name="Klingl A."/>
            <person name="Pilhofer M."/>
        </authorList>
    </citation>
    <scope>NUCLEOTIDE SEQUENCE</scope>
    <source>
        <strain evidence="1">B-35</strain>
    </source>
</reference>
<dbReference type="EMBL" id="CP104013">
    <property type="protein sequence ID" value="UYP44011.1"/>
    <property type="molecule type" value="Genomic_DNA"/>
</dbReference>
<dbReference type="InterPro" id="IPR036249">
    <property type="entry name" value="Thioredoxin-like_sf"/>
</dbReference>
<sequence length="81" mass="8944">MEKINLKICCGMNCLTHGGQELLDLAENDSFIQKHCKIESVPCQNSCGNEGVLSPTVVINNEIYSSMTADKLMEIIRDLKA</sequence>
<proteinExistence type="predicted"/>
<gene>
    <name evidence="1" type="ORF">NEF87_000296</name>
</gene>
<evidence type="ECO:0000313" key="2">
    <source>
        <dbReference type="Proteomes" id="UP001208689"/>
    </source>
</evidence>
<evidence type="ECO:0000313" key="1">
    <source>
        <dbReference type="EMBL" id="UYP44011.1"/>
    </source>
</evidence>
<dbReference type="Pfam" id="PF01257">
    <property type="entry name" value="2Fe-2S_thioredx"/>
    <property type="match status" value="1"/>
</dbReference>
<dbReference type="Proteomes" id="UP001208689">
    <property type="component" value="Chromosome"/>
</dbReference>
<accession>A0ABY6HN77</accession>
<protein>
    <recommendedName>
        <fullName evidence="3">Thioredoxin-like fold domain-containing protein</fullName>
    </recommendedName>
</protein>
<keyword evidence="2" id="KW-1185">Reference proteome</keyword>
<dbReference type="Gene3D" id="3.40.30.10">
    <property type="entry name" value="Glutaredoxin"/>
    <property type="match status" value="1"/>
</dbReference>
<organism evidence="1 2">
    <name type="scientific">Candidatus Lokiarchaeum ossiferum</name>
    <dbReference type="NCBI Taxonomy" id="2951803"/>
    <lineage>
        <taxon>Archaea</taxon>
        <taxon>Promethearchaeati</taxon>
        <taxon>Promethearchaeota</taxon>
        <taxon>Promethearchaeia</taxon>
        <taxon>Promethearchaeales</taxon>
        <taxon>Promethearchaeaceae</taxon>
        <taxon>Candidatus Lokiarchaeum</taxon>
    </lineage>
</organism>